<evidence type="ECO:0000256" key="1">
    <source>
        <dbReference type="SAM" id="MobiDB-lite"/>
    </source>
</evidence>
<dbReference type="Proteomes" id="UP001295794">
    <property type="component" value="Unassembled WGS sequence"/>
</dbReference>
<reference evidence="2" key="1">
    <citation type="submission" date="2023-11" db="EMBL/GenBank/DDBJ databases">
        <authorList>
            <person name="De Vega J J."/>
            <person name="De Vega J J."/>
        </authorList>
    </citation>
    <scope>NUCLEOTIDE SEQUENCE</scope>
</reference>
<keyword evidence="3" id="KW-1185">Reference proteome</keyword>
<organism evidence="2 3">
    <name type="scientific">Mycena citricolor</name>
    <dbReference type="NCBI Taxonomy" id="2018698"/>
    <lineage>
        <taxon>Eukaryota</taxon>
        <taxon>Fungi</taxon>
        <taxon>Dikarya</taxon>
        <taxon>Basidiomycota</taxon>
        <taxon>Agaricomycotina</taxon>
        <taxon>Agaricomycetes</taxon>
        <taxon>Agaricomycetidae</taxon>
        <taxon>Agaricales</taxon>
        <taxon>Marasmiineae</taxon>
        <taxon>Mycenaceae</taxon>
        <taxon>Mycena</taxon>
    </lineage>
</organism>
<feature type="region of interest" description="Disordered" evidence="1">
    <location>
        <begin position="225"/>
        <end position="255"/>
    </location>
</feature>
<proteinExistence type="predicted"/>
<accession>A0AAD2GYY8</accession>
<dbReference type="AlphaFoldDB" id="A0AAD2GYY8"/>
<feature type="compositionally biased region" description="Polar residues" evidence="1">
    <location>
        <begin position="228"/>
        <end position="250"/>
    </location>
</feature>
<evidence type="ECO:0000313" key="3">
    <source>
        <dbReference type="Proteomes" id="UP001295794"/>
    </source>
</evidence>
<protein>
    <submittedName>
        <fullName evidence="2">Uncharacterized protein</fullName>
    </submittedName>
</protein>
<evidence type="ECO:0000313" key="2">
    <source>
        <dbReference type="EMBL" id="CAK5266488.1"/>
    </source>
</evidence>
<gene>
    <name evidence="2" type="ORF">MYCIT1_LOCUS8256</name>
</gene>
<sequence length="297" mass="33596">MGAERKAYVLAALYQATTADIDNYKRSLHECDKSLNCFPSSNPISWVNPAKYSKYLERKDQEELEGVYCQPSAEQGPDPEVMCKRASQQQMVEEVMDADNLPSWHIHSPNLPSTFPSITATDVPPNPVTWNSKHWKRPQNDGKYLISTKESVDQLVNWDYKDVPAHFPPALHNTGYIINFRNHPLAFEKNMGSDTLQGFDRLVKLMVSFLLHVFVQCSCGLAQDHDSWSSGTNGSASRTTRVLLPGQSTPIPMRRSDHKCSGALVCSFFQTDHLANDQHREADLSRTLHIHNLELEQ</sequence>
<dbReference type="EMBL" id="CAVNYO010000109">
    <property type="protein sequence ID" value="CAK5266488.1"/>
    <property type="molecule type" value="Genomic_DNA"/>
</dbReference>
<name>A0AAD2GYY8_9AGAR</name>
<comment type="caution">
    <text evidence="2">The sequence shown here is derived from an EMBL/GenBank/DDBJ whole genome shotgun (WGS) entry which is preliminary data.</text>
</comment>